<feature type="transmembrane region" description="Helical" evidence="1">
    <location>
        <begin position="20"/>
        <end position="42"/>
    </location>
</feature>
<organism evidence="2 3">
    <name type="scientific">Heterorhabditis bacteriophora</name>
    <name type="common">Entomopathogenic nematode worm</name>
    <dbReference type="NCBI Taxonomy" id="37862"/>
    <lineage>
        <taxon>Eukaryota</taxon>
        <taxon>Metazoa</taxon>
        <taxon>Ecdysozoa</taxon>
        <taxon>Nematoda</taxon>
        <taxon>Chromadorea</taxon>
        <taxon>Rhabditida</taxon>
        <taxon>Rhabditina</taxon>
        <taxon>Rhabditomorpha</taxon>
        <taxon>Strongyloidea</taxon>
        <taxon>Heterorhabditidae</taxon>
        <taxon>Heterorhabditis</taxon>
    </lineage>
</organism>
<name>A0A1I7XF94_HETBA</name>
<keyword evidence="1" id="KW-1133">Transmembrane helix</keyword>
<keyword evidence="1" id="KW-0812">Transmembrane</keyword>
<proteinExistence type="predicted"/>
<dbReference type="InterPro" id="IPR052954">
    <property type="entry name" value="GPCR-Ligand_Int"/>
</dbReference>
<dbReference type="PANTHER" id="PTHR46641:SF9">
    <property type="entry name" value="G-PROTEIN COUPLED RECEPTORS FAMILY 1 PROFILE DOMAIN-CONTAINING PROTEIN"/>
    <property type="match status" value="1"/>
</dbReference>
<protein>
    <submittedName>
        <fullName evidence="3">G_PROTEIN_RECEP_F1_2 domain-containing protein</fullName>
    </submittedName>
</protein>
<evidence type="ECO:0000256" key="1">
    <source>
        <dbReference type="SAM" id="Phobius"/>
    </source>
</evidence>
<dbReference type="SUPFAM" id="SSF81321">
    <property type="entry name" value="Family A G protein-coupled receptor-like"/>
    <property type="match status" value="1"/>
</dbReference>
<dbReference type="Gene3D" id="1.20.1070.10">
    <property type="entry name" value="Rhodopsin 7-helix transmembrane proteins"/>
    <property type="match status" value="1"/>
</dbReference>
<sequence>MHPLDPPLPNCTMPARSLAMLFDGPLSAVVILAGILGNVYCLRVLFRISINTSMLVSLTGLAIWDIVLLLAAFSHHSLWTSLDFLGIREEPWDPYLVALNGLMECAHITSRHETTLMQNPYYHVFYRTIFLSVLKTFGPFVIITMLTVSTVRSMRQSMDCRATILIEQGKDHLFMADQDKTRSLQTISVLLLGKFLMLRCWPTTLAMFPVFFGSSASERISPLPIDASEFFLLLNSATNSFVFVVLKSAFETRRLKRIRMRQRELVAQHAEQVLSIGKALAADKLFLLQDIEHETAPANYADR</sequence>
<keyword evidence="1" id="KW-0472">Membrane</keyword>
<dbReference type="PANTHER" id="PTHR46641">
    <property type="entry name" value="FMRFAMIDE RECEPTOR-RELATED"/>
    <property type="match status" value="1"/>
</dbReference>
<dbReference type="Proteomes" id="UP000095283">
    <property type="component" value="Unplaced"/>
</dbReference>
<accession>A0A1I7XF94</accession>
<feature type="transmembrane region" description="Helical" evidence="1">
    <location>
        <begin position="230"/>
        <end position="250"/>
    </location>
</feature>
<feature type="transmembrane region" description="Helical" evidence="1">
    <location>
        <begin position="189"/>
        <end position="210"/>
    </location>
</feature>
<reference evidence="3" key="1">
    <citation type="submission" date="2016-11" db="UniProtKB">
        <authorList>
            <consortium name="WormBaseParasite"/>
        </authorList>
    </citation>
    <scope>IDENTIFICATION</scope>
</reference>
<evidence type="ECO:0000313" key="3">
    <source>
        <dbReference type="WBParaSite" id="Hba_16345"/>
    </source>
</evidence>
<feature type="transmembrane region" description="Helical" evidence="1">
    <location>
        <begin position="54"/>
        <end position="73"/>
    </location>
</feature>
<evidence type="ECO:0000313" key="2">
    <source>
        <dbReference type="Proteomes" id="UP000095283"/>
    </source>
</evidence>
<keyword evidence="2" id="KW-1185">Reference proteome</keyword>
<dbReference type="AlphaFoldDB" id="A0A1I7XF94"/>
<dbReference type="WBParaSite" id="Hba_16345">
    <property type="protein sequence ID" value="Hba_16345"/>
    <property type="gene ID" value="Hba_16345"/>
</dbReference>
<feature type="transmembrane region" description="Helical" evidence="1">
    <location>
        <begin position="124"/>
        <end position="148"/>
    </location>
</feature>